<dbReference type="EMBL" id="CAKMRJ010004735">
    <property type="protein sequence ID" value="CAH1439350.1"/>
    <property type="molecule type" value="Genomic_DNA"/>
</dbReference>
<name>A0AAU9NP02_9ASTR</name>
<comment type="caution">
    <text evidence="1">The sequence shown here is derived from an EMBL/GenBank/DDBJ whole genome shotgun (WGS) entry which is preliminary data.</text>
</comment>
<protein>
    <recommendedName>
        <fullName evidence="3">DUF4283 domain-containing protein</fullName>
    </recommendedName>
</protein>
<dbReference type="Proteomes" id="UP001157418">
    <property type="component" value="Unassembled WGS sequence"/>
</dbReference>
<evidence type="ECO:0008006" key="3">
    <source>
        <dbReference type="Google" id="ProtNLM"/>
    </source>
</evidence>
<evidence type="ECO:0000313" key="2">
    <source>
        <dbReference type="Proteomes" id="UP001157418"/>
    </source>
</evidence>
<organism evidence="1 2">
    <name type="scientific">Lactuca virosa</name>
    <dbReference type="NCBI Taxonomy" id="75947"/>
    <lineage>
        <taxon>Eukaryota</taxon>
        <taxon>Viridiplantae</taxon>
        <taxon>Streptophyta</taxon>
        <taxon>Embryophyta</taxon>
        <taxon>Tracheophyta</taxon>
        <taxon>Spermatophyta</taxon>
        <taxon>Magnoliopsida</taxon>
        <taxon>eudicotyledons</taxon>
        <taxon>Gunneridae</taxon>
        <taxon>Pentapetalae</taxon>
        <taxon>asterids</taxon>
        <taxon>campanulids</taxon>
        <taxon>Asterales</taxon>
        <taxon>Asteraceae</taxon>
        <taxon>Cichorioideae</taxon>
        <taxon>Cichorieae</taxon>
        <taxon>Lactucinae</taxon>
        <taxon>Lactuca</taxon>
    </lineage>
</organism>
<proteinExistence type="predicted"/>
<sequence>MLEDKLQGIKCRNVVLNIKSLRLWDEENFYVIVDRFRRVIEPFDKIFSRKDYSIGKVSVLTSFKNKINEEMAITVERKTFTVGVVKHINDWSPFHPVSLNKFEEESDGDDVDVDDIEAEEEDDISDTWMEAGINDLEEGEIHPEIPEMRCPVAEVKEHRSSGCC</sequence>
<reference evidence="1 2" key="1">
    <citation type="submission" date="2022-01" db="EMBL/GenBank/DDBJ databases">
        <authorList>
            <person name="Xiong W."/>
            <person name="Schranz E."/>
        </authorList>
    </citation>
    <scope>NUCLEOTIDE SEQUENCE [LARGE SCALE GENOMIC DNA]</scope>
</reference>
<keyword evidence="2" id="KW-1185">Reference proteome</keyword>
<accession>A0AAU9NP02</accession>
<gene>
    <name evidence="1" type="ORF">LVIROSA_LOCUS25552</name>
</gene>
<evidence type="ECO:0000313" key="1">
    <source>
        <dbReference type="EMBL" id="CAH1439350.1"/>
    </source>
</evidence>
<dbReference type="AlphaFoldDB" id="A0AAU9NP02"/>